<evidence type="ECO:0008006" key="4">
    <source>
        <dbReference type="Google" id="ProtNLM"/>
    </source>
</evidence>
<keyword evidence="3" id="KW-1185">Reference proteome</keyword>
<reference evidence="2 3" key="2">
    <citation type="submission" date="2023-10" db="EMBL/GenBank/DDBJ databases">
        <authorList>
            <person name="Han X.F."/>
        </authorList>
    </citation>
    <scope>NUCLEOTIDE SEQUENCE [LARGE SCALE GENOMIC DNA]</scope>
    <source>
        <strain evidence="2 3">KCTC 39840</strain>
    </source>
</reference>
<proteinExistence type="predicted"/>
<reference evidence="3" key="1">
    <citation type="submission" date="2023-07" db="EMBL/GenBank/DDBJ databases">
        <title>Conexibacter stalactiti sp. nov., isolated from stalactites in a lava cave and emended description of the genus Conexibacter.</title>
        <authorList>
            <person name="Lee S.D."/>
        </authorList>
    </citation>
    <scope>NUCLEOTIDE SEQUENCE [LARGE SCALE GENOMIC DNA]</scope>
    <source>
        <strain evidence="3">KCTC 39840</strain>
    </source>
</reference>
<evidence type="ECO:0000313" key="2">
    <source>
        <dbReference type="EMBL" id="MDW5598090.1"/>
    </source>
</evidence>
<feature type="chain" id="PRO_5045766772" description="Secreted protein" evidence="1">
    <location>
        <begin position="24"/>
        <end position="255"/>
    </location>
</feature>
<keyword evidence="1" id="KW-0732">Signal</keyword>
<name>A0ABU4HXN8_9ACTN</name>
<dbReference type="RefSeq" id="WP_318600558.1">
    <property type="nucleotide sequence ID" value="NZ_JAWSTH010000118.1"/>
</dbReference>
<comment type="caution">
    <text evidence="2">The sequence shown here is derived from an EMBL/GenBank/DDBJ whole genome shotgun (WGS) entry which is preliminary data.</text>
</comment>
<feature type="signal peptide" evidence="1">
    <location>
        <begin position="1"/>
        <end position="23"/>
    </location>
</feature>
<dbReference type="EMBL" id="JAWSTH010000118">
    <property type="protein sequence ID" value="MDW5598090.1"/>
    <property type="molecule type" value="Genomic_DNA"/>
</dbReference>
<evidence type="ECO:0000256" key="1">
    <source>
        <dbReference type="SAM" id="SignalP"/>
    </source>
</evidence>
<dbReference type="Proteomes" id="UP001284601">
    <property type="component" value="Unassembled WGS sequence"/>
</dbReference>
<accession>A0ABU4HXN8</accession>
<organism evidence="2 3">
    <name type="scientific">Conexibacter stalactiti</name>
    <dbReference type="NCBI Taxonomy" id="1940611"/>
    <lineage>
        <taxon>Bacteria</taxon>
        <taxon>Bacillati</taxon>
        <taxon>Actinomycetota</taxon>
        <taxon>Thermoleophilia</taxon>
        <taxon>Solirubrobacterales</taxon>
        <taxon>Conexibacteraceae</taxon>
        <taxon>Conexibacter</taxon>
    </lineage>
</organism>
<gene>
    <name evidence="2" type="ORF">R7226_27285</name>
</gene>
<protein>
    <recommendedName>
        <fullName evidence="4">Secreted protein</fullName>
    </recommendedName>
</protein>
<sequence>MKATIAAGAIALLAAATPAAATAAEQRTVRCTGTADGCGVTIPIGDGAKDEVVTVKLTDTNLQLESVTAVSAVKNGYDLSKETYRAGGSEFRFELDAKKSNPKRARLVLVFSDPGDPPTSAPGAGLQGGWKWFDAVFKIPVGLKVTITGGGEGTSICTREETSTTFDITSREQSQRLVYYSKGDGGCAMQLSYSEFQVKIRNPAGQLVASGRLFYGQQYVAGDYVVSCGYGPWVGAGCLSQAAPGGGPGALITKG</sequence>
<evidence type="ECO:0000313" key="3">
    <source>
        <dbReference type="Proteomes" id="UP001284601"/>
    </source>
</evidence>